<gene>
    <name evidence="1" type="ORF">LCGC14_1489640</name>
</gene>
<dbReference type="InterPro" id="IPR027417">
    <property type="entry name" value="P-loop_NTPase"/>
</dbReference>
<reference evidence="1" key="1">
    <citation type="journal article" date="2015" name="Nature">
        <title>Complex archaea that bridge the gap between prokaryotes and eukaryotes.</title>
        <authorList>
            <person name="Spang A."/>
            <person name="Saw J.H."/>
            <person name="Jorgensen S.L."/>
            <person name="Zaremba-Niedzwiedzka K."/>
            <person name="Martijn J."/>
            <person name="Lind A.E."/>
            <person name="van Eijk R."/>
            <person name="Schleper C."/>
            <person name="Guy L."/>
            <person name="Ettema T.J."/>
        </authorList>
    </citation>
    <scope>NUCLEOTIDE SEQUENCE</scope>
</reference>
<sequence>MAGKDMLTDLIGKGEELSRRQEFQGIDPRQARRHRAKELLATIAKRKKEGLYLYRPLPISAKFHRCGSRIRVLDGSNQSGKTLTAEVEVARAVMGLDAKFPRHNGRALIVGYDGDHLADPMFRTLTEPGAYSIIRDEHTKQWRSVRVDPKDPRKLDPYDAAYREKWQESEPLLPPRMITGMSWESRKDRIPRNITLATGWQMLWRSSKGKPVRGRQFHLWHFDEEVNNDEFLVEARRGSMRRGALGFWSATPQTGGMQLYNLRRRADAGSHNVKAFTLLLADNPFYPEQEKQAFIDGLSREEAEVRVFGKYAIVGR</sequence>
<name>A0A0F9J733_9ZZZZ</name>
<evidence type="ECO:0000313" key="1">
    <source>
        <dbReference type="EMBL" id="KKM65594.1"/>
    </source>
</evidence>
<comment type="caution">
    <text evidence="1">The sequence shown here is derived from an EMBL/GenBank/DDBJ whole genome shotgun (WGS) entry which is preliminary data.</text>
</comment>
<organism evidence="1">
    <name type="scientific">marine sediment metagenome</name>
    <dbReference type="NCBI Taxonomy" id="412755"/>
    <lineage>
        <taxon>unclassified sequences</taxon>
        <taxon>metagenomes</taxon>
        <taxon>ecological metagenomes</taxon>
    </lineage>
</organism>
<dbReference type="Gene3D" id="3.40.50.300">
    <property type="entry name" value="P-loop containing nucleotide triphosphate hydrolases"/>
    <property type="match status" value="1"/>
</dbReference>
<feature type="non-terminal residue" evidence="1">
    <location>
        <position position="316"/>
    </location>
</feature>
<evidence type="ECO:0008006" key="2">
    <source>
        <dbReference type="Google" id="ProtNLM"/>
    </source>
</evidence>
<dbReference type="AlphaFoldDB" id="A0A0F9J733"/>
<dbReference type="EMBL" id="LAZR01010699">
    <property type="protein sequence ID" value="KKM65594.1"/>
    <property type="molecule type" value="Genomic_DNA"/>
</dbReference>
<protein>
    <recommendedName>
        <fullName evidence="2">Terminase large subunit gp17-like C-terminal domain-containing protein</fullName>
    </recommendedName>
</protein>
<accession>A0A0F9J733</accession>
<proteinExistence type="predicted"/>